<dbReference type="InterPro" id="IPR005519">
    <property type="entry name" value="Acid_phosphat_B-like"/>
</dbReference>
<keyword evidence="3" id="KW-0472">Membrane</keyword>
<accession>E8R5B0</accession>
<dbReference type="HOGENOM" id="CLU_857321_0_0_0"/>
<evidence type="ECO:0000256" key="1">
    <source>
        <dbReference type="ARBA" id="ARBA00022729"/>
    </source>
</evidence>
<dbReference type="PANTHER" id="PTHR31284:SF10">
    <property type="entry name" value="ACID PHOSPHATASE-LIKE PROTEIN"/>
    <property type="match status" value="1"/>
</dbReference>
<organism evidence="4 5">
    <name type="scientific">Isosphaera pallida (strain ATCC 43644 / DSM 9630 / IS1B)</name>
    <dbReference type="NCBI Taxonomy" id="575540"/>
    <lineage>
        <taxon>Bacteria</taxon>
        <taxon>Pseudomonadati</taxon>
        <taxon>Planctomycetota</taxon>
        <taxon>Planctomycetia</taxon>
        <taxon>Isosphaerales</taxon>
        <taxon>Isosphaeraceae</taxon>
        <taxon>Isosphaera</taxon>
    </lineage>
</organism>
<dbReference type="eggNOG" id="COG2503">
    <property type="taxonomic scope" value="Bacteria"/>
</dbReference>
<dbReference type="InParanoid" id="E8R5B0"/>
<dbReference type="EMBL" id="CP002353">
    <property type="protein sequence ID" value="ADV63863.1"/>
    <property type="molecule type" value="Genomic_DNA"/>
</dbReference>
<evidence type="ECO:0000313" key="4">
    <source>
        <dbReference type="EMBL" id="ADV63863.1"/>
    </source>
</evidence>
<dbReference type="RefSeq" id="WP_013566151.1">
    <property type="nucleotide sequence ID" value="NC_014962.1"/>
</dbReference>
<keyword evidence="3" id="KW-0812">Transmembrane</keyword>
<keyword evidence="1" id="KW-0732">Signal</keyword>
<dbReference type="InterPro" id="IPR036412">
    <property type="entry name" value="HAD-like_sf"/>
</dbReference>
<keyword evidence="3" id="KW-1133">Transmembrane helix</keyword>
<reference evidence="4 5" key="2">
    <citation type="journal article" date="2011" name="Stand. Genomic Sci.">
        <title>Complete genome sequence of Isosphaera pallida type strain (IS1B).</title>
        <authorList>
            <consortium name="US DOE Joint Genome Institute (JGI-PGF)"/>
            <person name="Goker M."/>
            <person name="Cleland D."/>
            <person name="Saunders E."/>
            <person name="Lapidus A."/>
            <person name="Nolan M."/>
            <person name="Lucas S."/>
            <person name="Hammon N."/>
            <person name="Deshpande S."/>
            <person name="Cheng J.F."/>
            <person name="Tapia R."/>
            <person name="Han C."/>
            <person name="Goodwin L."/>
            <person name="Pitluck S."/>
            <person name="Liolios K."/>
            <person name="Pagani I."/>
            <person name="Ivanova N."/>
            <person name="Mavromatis K."/>
            <person name="Pati A."/>
            <person name="Chen A."/>
            <person name="Palaniappan K."/>
            <person name="Land M."/>
            <person name="Hauser L."/>
            <person name="Chang Y.J."/>
            <person name="Jeffries C.D."/>
            <person name="Detter J.C."/>
            <person name="Beck B."/>
            <person name="Woyke T."/>
            <person name="Bristow J."/>
            <person name="Eisen J.A."/>
            <person name="Markowitz V."/>
            <person name="Hugenholtz P."/>
            <person name="Kyrpides N.C."/>
            <person name="Klenk H.P."/>
        </authorList>
    </citation>
    <scope>NUCLEOTIDE SEQUENCE [LARGE SCALE GENOMIC DNA]</scope>
    <source>
        <strain evidence="5">ATCC 43644 / DSM 9630 / IS1B</strain>
    </source>
</reference>
<keyword evidence="5" id="KW-1185">Reference proteome</keyword>
<dbReference type="Pfam" id="PF03767">
    <property type="entry name" value="Acid_phosphat_B"/>
    <property type="match status" value="1"/>
</dbReference>
<name>E8R5B0_ISOPI</name>
<feature type="transmembrane region" description="Helical" evidence="3">
    <location>
        <begin position="12"/>
        <end position="34"/>
    </location>
</feature>
<dbReference type="InterPro" id="IPR023214">
    <property type="entry name" value="HAD_sf"/>
</dbReference>
<dbReference type="Gene3D" id="3.40.50.1000">
    <property type="entry name" value="HAD superfamily/HAD-like"/>
    <property type="match status" value="2"/>
</dbReference>
<dbReference type="SFLD" id="SFLDG01125">
    <property type="entry name" value="C1.1:_Acid_Phosphatase_Like"/>
    <property type="match status" value="1"/>
</dbReference>
<proteinExistence type="predicted"/>
<evidence type="ECO:0000313" key="5">
    <source>
        <dbReference type="Proteomes" id="UP000008631"/>
    </source>
</evidence>
<reference key="1">
    <citation type="submission" date="2010-11" db="EMBL/GenBank/DDBJ databases">
        <title>The complete sequence of chromosome of Isophaera pallida ATCC 43644.</title>
        <authorList>
            <consortium name="US DOE Joint Genome Institute (JGI-PGF)"/>
            <person name="Lucas S."/>
            <person name="Copeland A."/>
            <person name="Lapidus A."/>
            <person name="Bruce D."/>
            <person name="Goodwin L."/>
            <person name="Pitluck S."/>
            <person name="Kyrpides N."/>
            <person name="Mavromatis K."/>
            <person name="Pagani I."/>
            <person name="Ivanova N."/>
            <person name="Saunders E."/>
            <person name="Brettin T."/>
            <person name="Detter J.C."/>
            <person name="Han C."/>
            <person name="Tapia R."/>
            <person name="Land M."/>
            <person name="Hauser L."/>
            <person name="Markowitz V."/>
            <person name="Cheng J.-F."/>
            <person name="Hugenholtz P."/>
            <person name="Woyke T."/>
            <person name="Wu D."/>
            <person name="Eisen J.A."/>
        </authorList>
    </citation>
    <scope>NUCLEOTIDE SEQUENCE</scope>
    <source>
        <strain>ATCC 43644</strain>
    </source>
</reference>
<dbReference type="SFLD" id="SFLDS00003">
    <property type="entry name" value="Haloacid_Dehalogenase"/>
    <property type="match status" value="1"/>
</dbReference>
<protein>
    <submittedName>
        <fullName evidence="4">Acid phosphatase (Class B)</fullName>
    </submittedName>
</protein>
<feature type="region of interest" description="Disordered" evidence="2">
    <location>
        <begin position="253"/>
        <end position="278"/>
    </location>
</feature>
<evidence type="ECO:0000256" key="3">
    <source>
        <dbReference type="SAM" id="Phobius"/>
    </source>
</evidence>
<dbReference type="InterPro" id="IPR006423">
    <property type="entry name" value="Lipo_e_P4"/>
</dbReference>
<gene>
    <name evidence="4" type="ordered locus">Isop_3301</name>
</gene>
<dbReference type="GO" id="GO:0009279">
    <property type="term" value="C:cell outer membrane"/>
    <property type="evidence" value="ECO:0007669"/>
    <property type="project" value="InterPro"/>
</dbReference>
<dbReference type="KEGG" id="ipa:Isop_3301"/>
<evidence type="ECO:0000256" key="2">
    <source>
        <dbReference type="SAM" id="MobiDB-lite"/>
    </source>
</evidence>
<dbReference type="SUPFAM" id="SSF56784">
    <property type="entry name" value="HAD-like"/>
    <property type="match status" value="1"/>
</dbReference>
<dbReference type="AlphaFoldDB" id="E8R5B0"/>
<sequence length="324" mass="36184">MIRLPVRWFAGRSFALLAFRVVALSGVFFAGLWWGSGGDRALQPRSLVAAVASSQKVPNGKPVAVVLDLDETVLDNSRFQAGLILADATFNDQRWAGWVRKHVEEIDLVPGARGFILTLAEKGVAIVYISNRPDDERAATEATLKRLGVAVHRPEDLLLQVEPGDKLARRQAVEARYDVIAWLGDSLTDFPGGFEHGLDLKTATAEQKERAQTRRKDLVRDHATRFGDDWFVLPNPVYGDWRRLVDPSHLERSLDLPSSDSEVAKWPTDPPPAQRQTPATDLTALLWVQRSGEYEAVCRQTYHLARLRIEQKLAQRGALLKAAR</sequence>
<dbReference type="PANTHER" id="PTHR31284">
    <property type="entry name" value="ACID PHOSPHATASE-LIKE PROTEIN"/>
    <property type="match status" value="1"/>
</dbReference>
<dbReference type="Proteomes" id="UP000008631">
    <property type="component" value="Chromosome"/>
</dbReference>